<dbReference type="RefSeq" id="WP_419193584.1">
    <property type="nucleotide sequence ID" value="NZ_CP036279.1"/>
</dbReference>
<name>A0A518B472_9BACT</name>
<feature type="domain" description="Plastocyanin-like" evidence="2">
    <location>
        <begin position="68"/>
        <end position="173"/>
    </location>
</feature>
<dbReference type="PANTHER" id="PTHR11709:SF518">
    <property type="entry name" value="MULTICOPPER OXIDASE"/>
    <property type="match status" value="1"/>
</dbReference>
<sequence length="294" mass="32681">MTPTPTTRCRIPNNRRGRSLARTLTLEPLADRIVPAMDPFQEPPILAAVDGVLDVTLTQAVGEAMIGDTPASNVWMYNDQFAPPILQVNPGDTLNVNIVNELEQPTNLHPHGVNTSPLGNGDNVLLNIAPGETFTQSFDIPSFHPEGTYWYHPHRHGFVNDQIGHGLSGMLLIGRGDGGIRELDGLVQNHLILKNTWVVDGEVMIPQDGENHDDQIFTVNGQVNPVLTMKAGEWRVFRSSTRRRTSTPTRKPRTKPVAVPHPRPSASPLHRWRWSTAATVVRPRPRRCTRSWPS</sequence>
<evidence type="ECO:0000313" key="3">
    <source>
        <dbReference type="EMBL" id="QDU61754.1"/>
    </source>
</evidence>
<dbReference type="PANTHER" id="PTHR11709">
    <property type="entry name" value="MULTI-COPPER OXIDASE"/>
    <property type="match status" value="1"/>
</dbReference>
<dbReference type="SUPFAM" id="SSF49503">
    <property type="entry name" value="Cupredoxins"/>
    <property type="match status" value="1"/>
</dbReference>
<evidence type="ECO:0000259" key="2">
    <source>
        <dbReference type="Pfam" id="PF07732"/>
    </source>
</evidence>
<dbReference type="InterPro" id="IPR045087">
    <property type="entry name" value="Cu-oxidase_fam"/>
</dbReference>
<protein>
    <submittedName>
        <fullName evidence="3">Blue copper oxidase CueO</fullName>
    </submittedName>
</protein>
<feature type="region of interest" description="Disordered" evidence="1">
    <location>
        <begin position="240"/>
        <end position="269"/>
    </location>
</feature>
<dbReference type="EMBL" id="CP036279">
    <property type="protein sequence ID" value="QDU61754.1"/>
    <property type="molecule type" value="Genomic_DNA"/>
</dbReference>
<dbReference type="GO" id="GO:0016491">
    <property type="term" value="F:oxidoreductase activity"/>
    <property type="evidence" value="ECO:0007669"/>
    <property type="project" value="TreeGrafter"/>
</dbReference>
<keyword evidence="4" id="KW-1185">Reference proteome</keyword>
<gene>
    <name evidence="3" type="primary">cueO_2</name>
    <name evidence="3" type="ORF">Pan216_26180</name>
</gene>
<accession>A0A518B472</accession>
<dbReference type="InterPro" id="IPR011707">
    <property type="entry name" value="Cu-oxidase-like_N"/>
</dbReference>
<evidence type="ECO:0000313" key="4">
    <source>
        <dbReference type="Proteomes" id="UP000317093"/>
    </source>
</evidence>
<evidence type="ECO:0000256" key="1">
    <source>
        <dbReference type="SAM" id="MobiDB-lite"/>
    </source>
</evidence>
<dbReference type="GO" id="GO:0005507">
    <property type="term" value="F:copper ion binding"/>
    <property type="evidence" value="ECO:0007669"/>
    <property type="project" value="InterPro"/>
</dbReference>
<dbReference type="InterPro" id="IPR008972">
    <property type="entry name" value="Cupredoxin"/>
</dbReference>
<dbReference type="Gene3D" id="2.60.40.420">
    <property type="entry name" value="Cupredoxins - blue copper proteins"/>
    <property type="match status" value="1"/>
</dbReference>
<organism evidence="3 4">
    <name type="scientific">Kolteria novifilia</name>
    <dbReference type="NCBI Taxonomy" id="2527975"/>
    <lineage>
        <taxon>Bacteria</taxon>
        <taxon>Pseudomonadati</taxon>
        <taxon>Planctomycetota</taxon>
        <taxon>Planctomycetia</taxon>
        <taxon>Kolteriales</taxon>
        <taxon>Kolteriaceae</taxon>
        <taxon>Kolteria</taxon>
    </lineage>
</organism>
<dbReference type="Proteomes" id="UP000317093">
    <property type="component" value="Chromosome"/>
</dbReference>
<feature type="compositionally biased region" description="Basic residues" evidence="1">
    <location>
        <begin position="240"/>
        <end position="254"/>
    </location>
</feature>
<proteinExistence type="predicted"/>
<dbReference type="CDD" id="cd13853">
    <property type="entry name" value="CuRO_1_Tth-MCO_like"/>
    <property type="match status" value="1"/>
</dbReference>
<dbReference type="AlphaFoldDB" id="A0A518B472"/>
<reference evidence="3 4" key="1">
    <citation type="submission" date="2019-02" db="EMBL/GenBank/DDBJ databases">
        <title>Deep-cultivation of Planctomycetes and their phenomic and genomic characterization uncovers novel biology.</title>
        <authorList>
            <person name="Wiegand S."/>
            <person name="Jogler M."/>
            <person name="Boedeker C."/>
            <person name="Pinto D."/>
            <person name="Vollmers J."/>
            <person name="Rivas-Marin E."/>
            <person name="Kohn T."/>
            <person name="Peeters S.H."/>
            <person name="Heuer A."/>
            <person name="Rast P."/>
            <person name="Oberbeckmann S."/>
            <person name="Bunk B."/>
            <person name="Jeske O."/>
            <person name="Meyerdierks A."/>
            <person name="Storesund J.E."/>
            <person name="Kallscheuer N."/>
            <person name="Luecker S."/>
            <person name="Lage O.M."/>
            <person name="Pohl T."/>
            <person name="Merkel B.J."/>
            <person name="Hornburger P."/>
            <person name="Mueller R.-W."/>
            <person name="Bruemmer F."/>
            <person name="Labrenz M."/>
            <person name="Spormann A.M."/>
            <person name="Op den Camp H."/>
            <person name="Overmann J."/>
            <person name="Amann R."/>
            <person name="Jetten M.S.M."/>
            <person name="Mascher T."/>
            <person name="Medema M.H."/>
            <person name="Devos D.P."/>
            <person name="Kaster A.-K."/>
            <person name="Ovreas L."/>
            <person name="Rohde M."/>
            <person name="Galperin M.Y."/>
            <person name="Jogler C."/>
        </authorList>
    </citation>
    <scope>NUCLEOTIDE SEQUENCE [LARGE SCALE GENOMIC DNA]</scope>
    <source>
        <strain evidence="3 4">Pan216</strain>
    </source>
</reference>
<dbReference type="Pfam" id="PF07732">
    <property type="entry name" value="Cu-oxidase_3"/>
    <property type="match status" value="1"/>
</dbReference>
<dbReference type="KEGG" id="knv:Pan216_26180"/>